<dbReference type="GO" id="GO:0140663">
    <property type="term" value="F:ATP-dependent FeS chaperone activity"/>
    <property type="evidence" value="ECO:0007669"/>
    <property type="project" value="InterPro"/>
</dbReference>
<keyword evidence="2 6" id="KW-0547">Nucleotide-binding</keyword>
<dbReference type="CDD" id="cd02037">
    <property type="entry name" value="Mrp_NBP35"/>
    <property type="match status" value="1"/>
</dbReference>
<dbReference type="InterPro" id="IPR019591">
    <property type="entry name" value="Mrp/NBP35_ATP-bd"/>
</dbReference>
<evidence type="ECO:0000256" key="2">
    <source>
        <dbReference type="ARBA" id="ARBA00022741"/>
    </source>
</evidence>
<evidence type="ECO:0000256" key="5">
    <source>
        <dbReference type="ARBA" id="ARBA00023014"/>
    </source>
</evidence>
<dbReference type="Proteomes" id="UP000198896">
    <property type="component" value="Unassembled WGS sequence"/>
</dbReference>
<evidence type="ECO:0000256" key="6">
    <source>
        <dbReference type="HAMAP-Rule" id="MF_02040"/>
    </source>
</evidence>
<name>A0A1I1ZKW8_9FIRM</name>
<gene>
    <name evidence="8" type="ORF">SAMN05216245_10424</name>
</gene>
<comment type="subunit">
    <text evidence="6">Homodimer.</text>
</comment>
<comment type="function">
    <text evidence="6">Binds and transfers iron-sulfur (Fe-S) clusters to target apoproteins. Can hydrolyze ATP.</text>
</comment>
<dbReference type="STRING" id="1123323.SAMN05216245_10424"/>
<accession>A0A1I1ZKW8</accession>
<dbReference type="Pfam" id="PF10609">
    <property type="entry name" value="ParA"/>
    <property type="match status" value="1"/>
</dbReference>
<keyword evidence="4 6" id="KW-0408">Iron</keyword>
<dbReference type="PANTHER" id="PTHR42961:SF2">
    <property type="entry name" value="IRON-SULFUR PROTEIN NUBPL"/>
    <property type="match status" value="1"/>
</dbReference>
<dbReference type="PANTHER" id="PTHR42961">
    <property type="entry name" value="IRON-SULFUR PROTEIN NUBPL"/>
    <property type="match status" value="1"/>
</dbReference>
<keyword evidence="1 6" id="KW-0479">Metal-binding</keyword>
<dbReference type="EMBL" id="FONL01000004">
    <property type="protein sequence ID" value="SFE32474.1"/>
    <property type="molecule type" value="Genomic_DNA"/>
</dbReference>
<organism evidence="8 9">
    <name type="scientific">Succiniclasticum ruminis DSM 9236</name>
    <dbReference type="NCBI Taxonomy" id="1123323"/>
    <lineage>
        <taxon>Bacteria</taxon>
        <taxon>Bacillati</taxon>
        <taxon>Bacillota</taxon>
        <taxon>Negativicutes</taxon>
        <taxon>Acidaminococcales</taxon>
        <taxon>Acidaminococcaceae</taxon>
        <taxon>Succiniclasticum</taxon>
    </lineage>
</organism>
<keyword evidence="5 6" id="KW-0411">Iron-sulfur</keyword>
<dbReference type="HAMAP" id="MF_02040">
    <property type="entry name" value="Mrp_NBP35"/>
    <property type="match status" value="1"/>
</dbReference>
<dbReference type="GO" id="GO:0016887">
    <property type="term" value="F:ATP hydrolysis activity"/>
    <property type="evidence" value="ECO:0007669"/>
    <property type="project" value="UniProtKB-UniRule"/>
</dbReference>
<dbReference type="SUPFAM" id="SSF52540">
    <property type="entry name" value="P-loop containing nucleoside triphosphate hydrolases"/>
    <property type="match status" value="1"/>
</dbReference>
<evidence type="ECO:0000256" key="7">
    <source>
        <dbReference type="SAM" id="MobiDB-lite"/>
    </source>
</evidence>
<reference evidence="8 9" key="1">
    <citation type="submission" date="2016-10" db="EMBL/GenBank/DDBJ databases">
        <authorList>
            <person name="de Groot N.N."/>
        </authorList>
    </citation>
    <scope>NUCLEOTIDE SEQUENCE [LARGE SCALE GENOMIC DNA]</scope>
    <source>
        <strain evidence="8 9">DSM 9236</strain>
    </source>
</reference>
<dbReference type="OrthoDB" id="9809679at2"/>
<keyword evidence="3 6" id="KW-0067">ATP-binding</keyword>
<keyword evidence="6" id="KW-0378">Hydrolase</keyword>
<evidence type="ECO:0000256" key="1">
    <source>
        <dbReference type="ARBA" id="ARBA00022723"/>
    </source>
</evidence>
<dbReference type="Gene3D" id="3.40.50.300">
    <property type="entry name" value="P-loop containing nucleotide triphosphate hydrolases"/>
    <property type="match status" value="1"/>
</dbReference>
<dbReference type="FunFam" id="3.40.50.300:FF:001119">
    <property type="entry name" value="Iron-sulfur cluster carrier protein"/>
    <property type="match status" value="1"/>
</dbReference>
<dbReference type="GO" id="GO:0051539">
    <property type="term" value="F:4 iron, 4 sulfur cluster binding"/>
    <property type="evidence" value="ECO:0007669"/>
    <property type="project" value="TreeGrafter"/>
</dbReference>
<proteinExistence type="inferred from homology"/>
<dbReference type="GO" id="GO:0005524">
    <property type="term" value="F:ATP binding"/>
    <property type="evidence" value="ECO:0007669"/>
    <property type="project" value="UniProtKB-UniRule"/>
</dbReference>
<comment type="similarity">
    <text evidence="6">Belongs to the Mrp/NBP35 ATP-binding proteins family.</text>
</comment>
<evidence type="ECO:0000256" key="4">
    <source>
        <dbReference type="ARBA" id="ARBA00023004"/>
    </source>
</evidence>
<evidence type="ECO:0000256" key="3">
    <source>
        <dbReference type="ARBA" id="ARBA00022840"/>
    </source>
</evidence>
<sequence length="275" mass="29449">MANCNHDCESCSASCGERQDPASFKKPAHKESHIKKVIGIVSGKGGVGKSMVTSLLAMALCRAGKQVAILDADVTGPSIPKTFGLHGQALMTDRGVFPMETRMGIKVMSINLLLQNETDPVVWRGPIIAGAIQQFWTDVIYGDVDFLLVDMPPGTGDVPLTVFQTMPVDGIIVVASPQELVGMIVEKACNMAKMMDVPVLSIVENFSYFKCPDCGKEHSIFGKSRLAETAAAHGVVCQDKLPVDPLLAEAVDNGKLEEANVPALPQTTELLLKML</sequence>
<protein>
    <recommendedName>
        <fullName evidence="6">Iron-sulfur cluster carrier protein</fullName>
    </recommendedName>
</protein>
<dbReference type="InterPro" id="IPR027417">
    <property type="entry name" value="P-loop_NTPase"/>
</dbReference>
<dbReference type="InterPro" id="IPR033756">
    <property type="entry name" value="YlxH/NBP35"/>
</dbReference>
<keyword evidence="9" id="KW-1185">Reference proteome</keyword>
<feature type="binding site" evidence="6">
    <location>
        <begin position="43"/>
        <end position="50"/>
    </location>
    <ligand>
        <name>ATP</name>
        <dbReference type="ChEBI" id="CHEBI:30616"/>
    </ligand>
</feature>
<feature type="region of interest" description="Disordered" evidence="7">
    <location>
        <begin position="1"/>
        <end position="28"/>
    </location>
</feature>
<evidence type="ECO:0000313" key="9">
    <source>
        <dbReference type="Proteomes" id="UP000198896"/>
    </source>
</evidence>
<dbReference type="InterPro" id="IPR044304">
    <property type="entry name" value="NUBPL-like"/>
</dbReference>
<dbReference type="AlphaFoldDB" id="A0A1I1ZKW8"/>
<evidence type="ECO:0000313" key="8">
    <source>
        <dbReference type="EMBL" id="SFE32474.1"/>
    </source>
</evidence>
<dbReference type="GO" id="GO:0046872">
    <property type="term" value="F:metal ion binding"/>
    <property type="evidence" value="ECO:0007669"/>
    <property type="project" value="UniProtKB-KW"/>
</dbReference>
<dbReference type="GO" id="GO:0016226">
    <property type="term" value="P:iron-sulfur cluster assembly"/>
    <property type="evidence" value="ECO:0007669"/>
    <property type="project" value="InterPro"/>
</dbReference>